<evidence type="ECO:0000256" key="5">
    <source>
        <dbReference type="ARBA" id="ARBA00023015"/>
    </source>
</evidence>
<dbReference type="GO" id="GO:0005634">
    <property type="term" value="C:nucleus"/>
    <property type="evidence" value="ECO:0000318"/>
    <property type="project" value="GO_Central"/>
</dbReference>
<dbReference type="STRING" id="684364.F4NRE1"/>
<dbReference type="OrthoDB" id="5600085at2759"/>
<gene>
    <name evidence="10" type="ORF">BATDEDRAFT_21917</name>
</gene>
<dbReference type="InParanoid" id="F4NRE1"/>
<dbReference type="SUPFAM" id="SSF57879">
    <property type="entry name" value="Zinc domain conserved in yeast copper-regulated transcription factors"/>
    <property type="match status" value="1"/>
</dbReference>
<keyword evidence="4" id="KW-0186">Copper</keyword>
<dbReference type="PANTHER" id="PTHR28088">
    <property type="entry name" value="TRANSCRIPTIONAL ACTIVATOR HAA1-RELATED"/>
    <property type="match status" value="1"/>
</dbReference>
<dbReference type="Gene3D" id="3.90.430.10">
    <property type="entry name" value="Copper fist DNA-binding domain"/>
    <property type="match status" value="1"/>
</dbReference>
<feature type="compositionally biased region" description="Polar residues" evidence="8">
    <location>
        <begin position="711"/>
        <end position="721"/>
    </location>
</feature>
<dbReference type="GeneID" id="18237787"/>
<evidence type="ECO:0000256" key="3">
    <source>
        <dbReference type="ARBA" id="ARBA00022833"/>
    </source>
</evidence>
<comment type="subcellular location">
    <subcellularLocation>
        <location evidence="1">Nucleus</location>
    </subcellularLocation>
</comment>
<feature type="region of interest" description="Disordered" evidence="8">
    <location>
        <begin position="141"/>
        <end position="163"/>
    </location>
</feature>
<keyword evidence="11" id="KW-1185">Reference proteome</keyword>
<dbReference type="EMBL" id="GL882879">
    <property type="protein sequence ID" value="EGF84142.1"/>
    <property type="molecule type" value="Genomic_DNA"/>
</dbReference>
<organism evidence="10 11">
    <name type="scientific">Batrachochytrium dendrobatidis (strain JAM81 / FGSC 10211)</name>
    <name type="common">Frog chytrid fungus</name>
    <dbReference type="NCBI Taxonomy" id="684364"/>
    <lineage>
        <taxon>Eukaryota</taxon>
        <taxon>Fungi</taxon>
        <taxon>Fungi incertae sedis</taxon>
        <taxon>Chytridiomycota</taxon>
        <taxon>Chytridiomycota incertae sedis</taxon>
        <taxon>Chytridiomycetes</taxon>
        <taxon>Rhizophydiales</taxon>
        <taxon>Rhizophydiales incertae sedis</taxon>
        <taxon>Batrachochytrium</taxon>
    </lineage>
</organism>
<dbReference type="GO" id="GO:0006879">
    <property type="term" value="P:intracellular iron ion homeostasis"/>
    <property type="evidence" value="ECO:0000318"/>
    <property type="project" value="GO_Central"/>
</dbReference>
<dbReference type="PRINTS" id="PR00617">
    <property type="entry name" value="COPPERFIST"/>
</dbReference>
<reference evidence="10 11" key="1">
    <citation type="submission" date="2009-12" db="EMBL/GenBank/DDBJ databases">
        <title>The draft genome of Batrachochytrium dendrobatidis.</title>
        <authorList>
            <consortium name="US DOE Joint Genome Institute (JGI-PGF)"/>
            <person name="Kuo A."/>
            <person name="Salamov A."/>
            <person name="Schmutz J."/>
            <person name="Lucas S."/>
            <person name="Pitluck S."/>
            <person name="Rosenblum E."/>
            <person name="Stajich J."/>
            <person name="Eisen M."/>
            <person name="Grigoriev I.V."/>
        </authorList>
    </citation>
    <scope>NUCLEOTIDE SEQUENCE [LARGE SCALE GENOMIC DNA]</scope>
    <source>
        <strain evidence="11">JAM81 / FGSC 10211</strain>
    </source>
</reference>
<accession>F4NRE1</accession>
<evidence type="ECO:0000259" key="9">
    <source>
        <dbReference type="PROSITE" id="PS50073"/>
    </source>
</evidence>
<evidence type="ECO:0000313" key="10">
    <source>
        <dbReference type="EMBL" id="EGF84142.1"/>
    </source>
</evidence>
<dbReference type="GO" id="GO:0000978">
    <property type="term" value="F:RNA polymerase II cis-regulatory region sequence-specific DNA binding"/>
    <property type="evidence" value="ECO:0000318"/>
    <property type="project" value="GO_Central"/>
</dbReference>
<evidence type="ECO:0000256" key="4">
    <source>
        <dbReference type="ARBA" id="ARBA00023008"/>
    </source>
</evidence>
<dbReference type="InterPro" id="IPR001083">
    <property type="entry name" value="Cu_fist_DNA-bd_dom"/>
</dbReference>
<keyword evidence="3" id="KW-0862">Zinc</keyword>
<dbReference type="SMART" id="SM01090">
    <property type="entry name" value="Copper-fist"/>
    <property type="match status" value="1"/>
</dbReference>
<dbReference type="RefSeq" id="XP_006675417.1">
    <property type="nucleotide sequence ID" value="XM_006675354.1"/>
</dbReference>
<keyword evidence="6" id="KW-0804">Transcription</keyword>
<dbReference type="SMART" id="SM00412">
    <property type="entry name" value="Cu_FIST"/>
    <property type="match status" value="1"/>
</dbReference>
<keyword evidence="2" id="KW-0479">Metal-binding</keyword>
<dbReference type="Proteomes" id="UP000007241">
    <property type="component" value="Unassembled WGS sequence"/>
</dbReference>
<sequence>MTLCHRSKQTKDSVLRKPVREQVLVLKCLILSCKTANFSMLLYDTLKFACQRCQSGHRSAVCVHLDRRVDEIKAKGRPVSQCGHCRAKRQRGVGHSHHRCLCGDRPPKSLRAKVEDAIRKMVSNKEPFNITVIKKIRPVKSSASHRPSIKTTTSGPSSCSSKLGMDSLTTSLSSDRINTGSDSAATVLESSTTGVTAKESAKTEEATVVSMKPVSLQVFEVQVDDEIFSALNSPCKCHFGGVCICADLPQDKDEKPALENIAEVLLNGRASMVGSSILNSKSPLEQKLDTVQEMPLKTSAGFKFEKSKNQTIAASSVLTTGSNPNTSSYYQDRSTVTLAPAQQPFSHHQQYDASSVINYQDRTYRPGMTAMGVDGVNGPTSTGHSSNIRHLSGLNHSNHSLPPLQASLPLSHSLPNRELPYSSTQHVPPPGTMNSSNLLTRPHFLTNEQYQQFLQFQQFQQFQDYRLRMGLASGSDSRPAYPLNYDISPSNHHKPELVHSERSGPANLYPSAPNSMPFYHQRILYPQQSHQPQQSHSALFNSQGYHDAALSGVTSRSTHTLTHPTTTDHIMKAIYLNQPIHSQLESTSASLSIPARSEGDVVPAKSSMLQQLLPPQERELLSALVSLQFGTPQISESTQSPPMNLQVRPLQQPEHRNTSTTSHAPLTNVTSASQSLFNSAAAINPLNSSSNHSVLQAVPPQKSTSTTRSSCCNSDKSNPVPTSIAASSSITKSSCCSGPAKPNLENQRILDVTSLVDSRSTTPQFLPDLNSAPSKCQCSTGNGGCCSSGKCGCGCSDQSRLTESNSKDDDPTQCMCDHLDAEHDCDDQIYADDEEYDPSLID</sequence>
<dbReference type="GO" id="GO:0006878">
    <property type="term" value="P:intracellular copper ion homeostasis"/>
    <property type="evidence" value="ECO:0000318"/>
    <property type="project" value="GO_Central"/>
</dbReference>
<dbReference type="GO" id="GO:0000981">
    <property type="term" value="F:DNA-binding transcription factor activity, RNA polymerase II-specific"/>
    <property type="evidence" value="ECO:0000318"/>
    <property type="project" value="GO_Central"/>
</dbReference>
<feature type="region of interest" description="Disordered" evidence="8">
    <location>
        <begin position="691"/>
        <end position="725"/>
    </location>
</feature>
<dbReference type="Pfam" id="PF00649">
    <property type="entry name" value="Copper-fist"/>
    <property type="match status" value="1"/>
</dbReference>
<evidence type="ECO:0000256" key="8">
    <source>
        <dbReference type="SAM" id="MobiDB-lite"/>
    </source>
</evidence>
<evidence type="ECO:0000313" key="11">
    <source>
        <dbReference type="Proteomes" id="UP000007241"/>
    </source>
</evidence>
<dbReference type="GO" id="GO:0045944">
    <property type="term" value="P:positive regulation of transcription by RNA polymerase II"/>
    <property type="evidence" value="ECO:0000318"/>
    <property type="project" value="GO_Central"/>
</dbReference>
<dbReference type="PROSITE" id="PS50073">
    <property type="entry name" value="COPPER_FIST_2"/>
    <property type="match status" value="1"/>
</dbReference>
<dbReference type="AlphaFoldDB" id="F4NRE1"/>
<dbReference type="HOGENOM" id="CLU_338009_0_0_1"/>
<evidence type="ECO:0000256" key="1">
    <source>
        <dbReference type="ARBA" id="ARBA00004123"/>
    </source>
</evidence>
<dbReference type="InterPro" id="IPR036395">
    <property type="entry name" value="Cu_fist_DNA-bd_dom_sf"/>
</dbReference>
<keyword evidence="5" id="KW-0805">Transcription regulation</keyword>
<feature type="domain" description="Copper-fist" evidence="9">
    <location>
        <begin position="40"/>
        <end position="79"/>
    </location>
</feature>
<evidence type="ECO:0000256" key="2">
    <source>
        <dbReference type="ARBA" id="ARBA00022723"/>
    </source>
</evidence>
<dbReference type="GO" id="GO:0005507">
    <property type="term" value="F:copper ion binding"/>
    <property type="evidence" value="ECO:0000318"/>
    <property type="project" value="GO_Central"/>
</dbReference>
<proteinExistence type="predicted"/>
<dbReference type="PANTHER" id="PTHR28088:SF5">
    <property type="entry name" value="TRANSCRIPTIONAL ACTIVATOR HAA1-RELATED"/>
    <property type="match status" value="1"/>
</dbReference>
<name>F4NRE1_BATDJ</name>
<dbReference type="InterPro" id="IPR051763">
    <property type="entry name" value="Copper_Homeo_Regul"/>
</dbReference>
<protein>
    <recommendedName>
        <fullName evidence="9">Copper-fist domain-containing protein</fullName>
    </recommendedName>
</protein>
<evidence type="ECO:0000256" key="7">
    <source>
        <dbReference type="ARBA" id="ARBA00023242"/>
    </source>
</evidence>
<dbReference type="FunFam" id="3.90.430.10:FF:000001">
    <property type="entry name" value="Copper fist DNA-binding protein"/>
    <property type="match status" value="1"/>
</dbReference>
<evidence type="ECO:0000256" key="6">
    <source>
        <dbReference type="ARBA" id="ARBA00023163"/>
    </source>
</evidence>
<keyword evidence="7" id="KW-0539">Nucleus</keyword>